<feature type="active site" description="O-(3'-phospho-DNA)-tyrosine intermediate" evidence="9">
    <location>
        <position position="275"/>
    </location>
</feature>
<dbReference type="GO" id="GO:0009037">
    <property type="term" value="F:tyrosine-based site-specific recombinase activity"/>
    <property type="evidence" value="ECO:0007669"/>
    <property type="project" value="UniProtKB-UniRule"/>
</dbReference>
<dbReference type="InterPro" id="IPR023009">
    <property type="entry name" value="Tyrosine_recombinase_XerC/XerD"/>
</dbReference>
<dbReference type="PANTHER" id="PTHR30349">
    <property type="entry name" value="PHAGE INTEGRASE-RELATED"/>
    <property type="match status" value="1"/>
</dbReference>
<dbReference type="GO" id="GO:0005737">
    <property type="term" value="C:cytoplasm"/>
    <property type="evidence" value="ECO:0007669"/>
    <property type="project" value="UniProtKB-SubCell"/>
</dbReference>
<feature type="active site" evidence="9">
    <location>
        <position position="146"/>
    </location>
</feature>
<gene>
    <name evidence="9" type="primary">xerC</name>
    <name evidence="10" type="ORF">CJ263_14320</name>
</gene>
<reference evidence="10 11" key="1">
    <citation type="submission" date="2017-08" db="EMBL/GenBank/DDBJ databases">
        <title>The complete genome sequence of Maribacter sp. B1, isolated from deep-sea sediment.</title>
        <authorList>
            <person name="Wu Y.-H."/>
            <person name="Cheng H."/>
            <person name="Xu X.-W."/>
        </authorList>
    </citation>
    <scope>NUCLEOTIDE SEQUENCE [LARGE SCALE GENOMIC DNA]</scope>
    <source>
        <strain evidence="10 11">B1</strain>
    </source>
</reference>
<evidence type="ECO:0000313" key="10">
    <source>
        <dbReference type="EMBL" id="ASV31296.1"/>
    </source>
</evidence>
<dbReference type="InterPro" id="IPR050090">
    <property type="entry name" value="Tyrosine_recombinase_XerCD"/>
</dbReference>
<dbReference type="PANTHER" id="PTHR30349:SF77">
    <property type="entry name" value="TYROSINE RECOMBINASE XERC"/>
    <property type="match status" value="1"/>
</dbReference>
<comment type="subunit">
    <text evidence="9">Forms a cyclic heterotetrameric complex composed of two molecules of XerC and two molecules of XerD.</text>
</comment>
<evidence type="ECO:0000256" key="7">
    <source>
        <dbReference type="ARBA" id="ARBA00023172"/>
    </source>
</evidence>
<feature type="active site" evidence="9">
    <location>
        <position position="266"/>
    </location>
</feature>
<comment type="similarity">
    <text evidence="9">Belongs to the 'phage' integrase family. XerC subfamily.</text>
</comment>
<keyword evidence="7 9" id="KW-0233">DNA recombination</keyword>
<dbReference type="GO" id="GO:0003677">
    <property type="term" value="F:DNA binding"/>
    <property type="evidence" value="ECO:0007669"/>
    <property type="project" value="UniProtKB-UniRule"/>
</dbReference>
<evidence type="ECO:0000256" key="1">
    <source>
        <dbReference type="ARBA" id="ARBA00004496"/>
    </source>
</evidence>
<keyword evidence="5 9" id="KW-0229">DNA integration</keyword>
<dbReference type="InterPro" id="IPR002104">
    <property type="entry name" value="Integrase_catalytic"/>
</dbReference>
<proteinExistence type="inferred from homology"/>
<feature type="active site" evidence="9">
    <location>
        <position position="243"/>
    </location>
</feature>
<sequence>MFLIQFIEYLSLEKKYSTNTVQAYRKDFLEFQEFCRLDHHVDDLDTIPYNVIRNWVVSLSENGVSTRTINRKIASLKAYYKFLQKIGEIDINPLAKHKALKTSKKIQTPFSETEMDNVLTSIEYSDDFEGKRDQLIIHLLYSTGIRRAELVNLKLKNVDLQERSMKVLGKRNKERIIPLLRETVVLFEIYLGDRECLKTIQDVDTVFLTNTGNKIYETLVYRIINKYFRKVSAKVKKSPHILRHTFATHLLNKGADLNSVKELLGHASLASTQVYTHNSIAELKRIHASSHPRGKNK</sequence>
<dbReference type="Proteomes" id="UP000215244">
    <property type="component" value="Chromosome"/>
</dbReference>
<dbReference type="GO" id="GO:0051301">
    <property type="term" value="P:cell division"/>
    <property type="evidence" value="ECO:0007669"/>
    <property type="project" value="UniProtKB-KW"/>
</dbReference>
<keyword evidence="4 9" id="KW-0159">Chromosome partition</keyword>
<dbReference type="AlphaFoldDB" id="A0A223V7N8"/>
<dbReference type="RefSeq" id="WP_094997906.1">
    <property type="nucleotide sequence ID" value="NZ_BMJL01000004.1"/>
</dbReference>
<dbReference type="GO" id="GO:0007059">
    <property type="term" value="P:chromosome segregation"/>
    <property type="evidence" value="ECO:0007669"/>
    <property type="project" value="UniProtKB-UniRule"/>
</dbReference>
<evidence type="ECO:0000256" key="3">
    <source>
        <dbReference type="ARBA" id="ARBA00022618"/>
    </source>
</evidence>
<dbReference type="InterPro" id="IPR044068">
    <property type="entry name" value="CB"/>
</dbReference>
<dbReference type="EMBL" id="CP022957">
    <property type="protein sequence ID" value="ASV31296.1"/>
    <property type="molecule type" value="Genomic_DNA"/>
</dbReference>
<comment type="subcellular location">
    <subcellularLocation>
        <location evidence="1 9">Cytoplasm</location>
    </subcellularLocation>
</comment>
<protein>
    <recommendedName>
        <fullName evidence="9">Tyrosine recombinase XerC</fullName>
    </recommendedName>
</protein>
<dbReference type="Gene3D" id="1.10.443.10">
    <property type="entry name" value="Intergrase catalytic core"/>
    <property type="match status" value="1"/>
</dbReference>
<dbReference type="InterPro" id="IPR004107">
    <property type="entry name" value="Integrase_SAM-like_N"/>
</dbReference>
<dbReference type="Pfam" id="PF00589">
    <property type="entry name" value="Phage_integrase"/>
    <property type="match status" value="1"/>
</dbReference>
<dbReference type="InterPro" id="IPR013762">
    <property type="entry name" value="Integrase-like_cat_sf"/>
</dbReference>
<evidence type="ECO:0000256" key="6">
    <source>
        <dbReference type="ARBA" id="ARBA00023125"/>
    </source>
</evidence>
<evidence type="ECO:0000256" key="5">
    <source>
        <dbReference type="ARBA" id="ARBA00022908"/>
    </source>
</evidence>
<dbReference type="KEGG" id="marb:CJ263_14320"/>
<dbReference type="InterPro" id="IPR011010">
    <property type="entry name" value="DNA_brk_join_enz"/>
</dbReference>
<keyword evidence="2 9" id="KW-0963">Cytoplasm</keyword>
<evidence type="ECO:0000256" key="4">
    <source>
        <dbReference type="ARBA" id="ARBA00022829"/>
    </source>
</evidence>
<evidence type="ECO:0000256" key="2">
    <source>
        <dbReference type="ARBA" id="ARBA00022490"/>
    </source>
</evidence>
<keyword evidence="11" id="KW-1185">Reference proteome</keyword>
<dbReference type="InterPro" id="IPR010998">
    <property type="entry name" value="Integrase_recombinase_N"/>
</dbReference>
<keyword evidence="6 9" id="KW-0238">DNA-binding</keyword>
<dbReference type="Pfam" id="PF02899">
    <property type="entry name" value="Phage_int_SAM_1"/>
    <property type="match status" value="1"/>
</dbReference>
<dbReference type="HAMAP" id="MF_01808">
    <property type="entry name" value="Recomb_XerC_XerD"/>
    <property type="match status" value="1"/>
</dbReference>
<name>A0A223V7N8_9FLAO</name>
<dbReference type="OrthoDB" id="9801717at2"/>
<organism evidence="10 11">
    <name type="scientific">Maribacter cobaltidurans</name>
    <dbReference type="NCBI Taxonomy" id="1178778"/>
    <lineage>
        <taxon>Bacteria</taxon>
        <taxon>Pseudomonadati</taxon>
        <taxon>Bacteroidota</taxon>
        <taxon>Flavobacteriia</taxon>
        <taxon>Flavobacteriales</taxon>
        <taxon>Flavobacteriaceae</taxon>
        <taxon>Maribacter</taxon>
    </lineage>
</organism>
<dbReference type="PROSITE" id="PS51898">
    <property type="entry name" value="TYR_RECOMBINASE"/>
    <property type="match status" value="1"/>
</dbReference>
<feature type="active site" evidence="9">
    <location>
        <position position="170"/>
    </location>
</feature>
<evidence type="ECO:0000256" key="8">
    <source>
        <dbReference type="ARBA" id="ARBA00023306"/>
    </source>
</evidence>
<keyword evidence="3 9" id="KW-0132">Cell division</keyword>
<keyword evidence="8 9" id="KW-0131">Cell cycle</keyword>
<feature type="active site" evidence="9">
    <location>
        <position position="240"/>
    </location>
</feature>
<dbReference type="Gene3D" id="1.10.150.130">
    <property type="match status" value="1"/>
</dbReference>
<evidence type="ECO:0000256" key="9">
    <source>
        <dbReference type="HAMAP-Rule" id="MF_01808"/>
    </source>
</evidence>
<dbReference type="SUPFAM" id="SSF56349">
    <property type="entry name" value="DNA breaking-rejoining enzymes"/>
    <property type="match status" value="1"/>
</dbReference>
<comment type="function">
    <text evidence="9">Site-specific tyrosine recombinase, which acts by catalyzing the cutting and rejoining of the recombining DNA molecules. The XerC-XerD complex is essential to convert dimers of the bacterial chromosome into monomers to permit their segregation at cell division. It also contributes to the segregational stability of plasmids.</text>
</comment>
<dbReference type="GO" id="GO:0006313">
    <property type="term" value="P:DNA transposition"/>
    <property type="evidence" value="ECO:0007669"/>
    <property type="project" value="UniProtKB-UniRule"/>
</dbReference>
<evidence type="ECO:0000313" key="11">
    <source>
        <dbReference type="Proteomes" id="UP000215244"/>
    </source>
</evidence>
<accession>A0A223V7N8</accession>
<dbReference type="PROSITE" id="PS51900">
    <property type="entry name" value="CB"/>
    <property type="match status" value="1"/>
</dbReference>